<dbReference type="InterPro" id="IPR050744">
    <property type="entry name" value="AI-2_Isomerase_LsrG"/>
</dbReference>
<evidence type="ECO:0000259" key="1">
    <source>
        <dbReference type="PROSITE" id="PS51725"/>
    </source>
</evidence>
<keyword evidence="3" id="KW-1185">Reference proteome</keyword>
<reference evidence="2 3" key="1">
    <citation type="journal article" date="2013" name="Int. J. Syst. Evol. Microbiol.">
        <title>Kordia antarctica sp. nov., isolated from Antarctic seawater.</title>
        <authorList>
            <person name="Baek K."/>
            <person name="Choi A."/>
            <person name="Kang I."/>
            <person name="Lee K."/>
            <person name="Cho J.C."/>
        </authorList>
    </citation>
    <scope>NUCLEOTIDE SEQUENCE [LARGE SCALE GENOMIC DNA]</scope>
    <source>
        <strain evidence="2 3">IMCC3317</strain>
    </source>
</reference>
<dbReference type="PANTHER" id="PTHR33336:SF3">
    <property type="entry name" value="ABM DOMAIN-CONTAINING PROTEIN"/>
    <property type="match status" value="1"/>
</dbReference>
<dbReference type="Proteomes" id="UP000464657">
    <property type="component" value="Chromosome"/>
</dbReference>
<feature type="domain" description="ABM" evidence="1">
    <location>
        <begin position="2"/>
        <end position="91"/>
    </location>
</feature>
<name>A0A7L4ZFN7_9FLAO</name>
<dbReference type="InterPro" id="IPR007138">
    <property type="entry name" value="ABM_dom"/>
</dbReference>
<sequence>MFIRIVKMSFHSEHIPEFLAMFDEKKESIKNREGCEFLELYQDKTNPEIFFTYSHWKHVDNLEAYRNSDLFKNVWKQTKAMFNDKPFAWSVDKLVSLSS</sequence>
<accession>A0A7L4ZFN7</accession>
<dbReference type="KEGG" id="kan:IMCC3317_06330"/>
<dbReference type="EMBL" id="CP019288">
    <property type="protein sequence ID" value="QHI35287.1"/>
    <property type="molecule type" value="Genomic_DNA"/>
</dbReference>
<dbReference type="Pfam" id="PF03992">
    <property type="entry name" value="ABM"/>
    <property type="match status" value="1"/>
</dbReference>
<protein>
    <recommendedName>
        <fullName evidence="1">ABM domain-containing protein</fullName>
    </recommendedName>
</protein>
<dbReference type="AlphaFoldDB" id="A0A7L4ZFN7"/>
<dbReference type="GO" id="GO:0003824">
    <property type="term" value="F:catalytic activity"/>
    <property type="evidence" value="ECO:0007669"/>
    <property type="project" value="TreeGrafter"/>
</dbReference>
<evidence type="ECO:0000313" key="3">
    <source>
        <dbReference type="Proteomes" id="UP000464657"/>
    </source>
</evidence>
<dbReference type="Gene3D" id="3.30.70.100">
    <property type="match status" value="1"/>
</dbReference>
<dbReference type="PROSITE" id="PS51725">
    <property type="entry name" value="ABM"/>
    <property type="match status" value="1"/>
</dbReference>
<proteinExistence type="predicted"/>
<gene>
    <name evidence="2" type="ORF">IMCC3317_06330</name>
</gene>
<dbReference type="InterPro" id="IPR011008">
    <property type="entry name" value="Dimeric_a/b-barrel"/>
</dbReference>
<dbReference type="OrthoDB" id="1120859at2"/>
<dbReference type="PANTHER" id="PTHR33336">
    <property type="entry name" value="QUINOL MONOOXYGENASE YGIN-RELATED"/>
    <property type="match status" value="1"/>
</dbReference>
<dbReference type="SUPFAM" id="SSF54909">
    <property type="entry name" value="Dimeric alpha+beta barrel"/>
    <property type="match status" value="1"/>
</dbReference>
<dbReference type="RefSeq" id="WP_160128039.1">
    <property type="nucleotide sequence ID" value="NZ_CP019288.1"/>
</dbReference>
<evidence type="ECO:0000313" key="2">
    <source>
        <dbReference type="EMBL" id="QHI35287.1"/>
    </source>
</evidence>
<organism evidence="2 3">
    <name type="scientific">Kordia antarctica</name>
    <dbReference type="NCBI Taxonomy" id="1218801"/>
    <lineage>
        <taxon>Bacteria</taxon>
        <taxon>Pseudomonadati</taxon>
        <taxon>Bacteroidota</taxon>
        <taxon>Flavobacteriia</taxon>
        <taxon>Flavobacteriales</taxon>
        <taxon>Flavobacteriaceae</taxon>
        <taxon>Kordia</taxon>
    </lineage>
</organism>